<feature type="domain" description="Protein kinase" evidence="7">
    <location>
        <begin position="45"/>
        <end position="297"/>
    </location>
</feature>
<keyword evidence="6" id="KW-0472">Membrane</keyword>
<dbReference type="Proteomes" id="UP001596380">
    <property type="component" value="Unassembled WGS sequence"/>
</dbReference>
<evidence type="ECO:0000313" key="8">
    <source>
        <dbReference type="EMBL" id="MFC6878321.1"/>
    </source>
</evidence>
<evidence type="ECO:0000256" key="3">
    <source>
        <dbReference type="ARBA" id="ARBA00022777"/>
    </source>
</evidence>
<dbReference type="PANTHER" id="PTHR24348:SF22">
    <property type="entry name" value="NON-SPECIFIC SERINE_THREONINE PROTEIN KINASE"/>
    <property type="match status" value="1"/>
</dbReference>
<protein>
    <submittedName>
        <fullName evidence="8">Serine/threonine-protein kinase</fullName>
        <ecNumber evidence="8">2.7.11.1</ecNumber>
    </submittedName>
</protein>
<evidence type="ECO:0000256" key="1">
    <source>
        <dbReference type="ARBA" id="ARBA00022679"/>
    </source>
</evidence>
<dbReference type="EMBL" id="JBHSXS010000001">
    <property type="protein sequence ID" value="MFC6878321.1"/>
    <property type="molecule type" value="Genomic_DNA"/>
</dbReference>
<dbReference type="Gene3D" id="1.10.510.10">
    <property type="entry name" value="Transferase(Phosphotransferase) domain 1"/>
    <property type="match status" value="1"/>
</dbReference>
<comment type="caution">
    <text evidence="8">The sequence shown here is derived from an EMBL/GenBank/DDBJ whole genome shotgun (WGS) entry which is preliminary data.</text>
</comment>
<keyword evidence="4" id="KW-0067">ATP-binding</keyword>
<dbReference type="GO" id="GO:0004674">
    <property type="term" value="F:protein serine/threonine kinase activity"/>
    <property type="evidence" value="ECO:0007669"/>
    <property type="project" value="UniProtKB-EC"/>
</dbReference>
<keyword evidence="1 8" id="KW-0808">Transferase</keyword>
<dbReference type="InterPro" id="IPR045269">
    <property type="entry name" value="Atg1-like"/>
</dbReference>
<dbReference type="CDD" id="cd14014">
    <property type="entry name" value="STKc_PknB_like"/>
    <property type="match status" value="1"/>
</dbReference>
<dbReference type="RefSeq" id="WP_378062985.1">
    <property type="nucleotide sequence ID" value="NZ_JBHSXS010000001.1"/>
</dbReference>
<proteinExistence type="predicted"/>
<name>A0ABW2CBM4_9ACTN</name>
<evidence type="ECO:0000259" key="7">
    <source>
        <dbReference type="PROSITE" id="PS50011"/>
    </source>
</evidence>
<feature type="region of interest" description="Disordered" evidence="5">
    <location>
        <begin position="1"/>
        <end position="30"/>
    </location>
</feature>
<dbReference type="PROSITE" id="PS00108">
    <property type="entry name" value="PROTEIN_KINASE_ST"/>
    <property type="match status" value="1"/>
</dbReference>
<feature type="transmembrane region" description="Helical" evidence="6">
    <location>
        <begin position="773"/>
        <end position="792"/>
    </location>
</feature>
<evidence type="ECO:0000256" key="5">
    <source>
        <dbReference type="SAM" id="MobiDB-lite"/>
    </source>
</evidence>
<reference evidence="9" key="1">
    <citation type="journal article" date="2019" name="Int. J. Syst. Evol. Microbiol.">
        <title>The Global Catalogue of Microorganisms (GCM) 10K type strain sequencing project: providing services to taxonomists for standard genome sequencing and annotation.</title>
        <authorList>
            <consortium name="The Broad Institute Genomics Platform"/>
            <consortium name="The Broad Institute Genome Sequencing Center for Infectious Disease"/>
            <person name="Wu L."/>
            <person name="Ma J."/>
        </authorList>
    </citation>
    <scope>NUCLEOTIDE SEQUENCE [LARGE SCALE GENOMIC DNA]</scope>
    <source>
        <strain evidence="9">JCM 3369</strain>
    </source>
</reference>
<evidence type="ECO:0000313" key="9">
    <source>
        <dbReference type="Proteomes" id="UP001596380"/>
    </source>
</evidence>
<dbReference type="Pfam" id="PF00069">
    <property type="entry name" value="Pkinase"/>
    <property type="match status" value="1"/>
</dbReference>
<gene>
    <name evidence="8" type="ORF">ACFQKB_00935</name>
</gene>
<dbReference type="EC" id="2.7.11.1" evidence="8"/>
<evidence type="ECO:0000256" key="6">
    <source>
        <dbReference type="SAM" id="Phobius"/>
    </source>
</evidence>
<feature type="transmembrane region" description="Helical" evidence="6">
    <location>
        <begin position="748"/>
        <end position="767"/>
    </location>
</feature>
<dbReference type="InterPro" id="IPR008271">
    <property type="entry name" value="Ser/Thr_kinase_AS"/>
</dbReference>
<evidence type="ECO:0000256" key="2">
    <source>
        <dbReference type="ARBA" id="ARBA00022741"/>
    </source>
</evidence>
<dbReference type="InterPro" id="IPR011009">
    <property type="entry name" value="Kinase-like_dom_sf"/>
</dbReference>
<feature type="transmembrane region" description="Helical" evidence="6">
    <location>
        <begin position="631"/>
        <end position="653"/>
    </location>
</feature>
<evidence type="ECO:0000256" key="4">
    <source>
        <dbReference type="ARBA" id="ARBA00022840"/>
    </source>
</evidence>
<sequence length="810" mass="85641">MTHRDPEVPAPRAGGPADTRRDGAGGAQGGGTLMRLPAVLAERYEVVAELPVQGAESDLLLVRDVRDVRDARAPRDARGGEYVVKVFRRGYHADRDVWAKLPALGSPNVLRILETGHADGRDYEITEYAPDGNLRALMAGPLPAEAVTEIAAQLASGLAALHRVGIVHRDLKPENVLVLAAAPLRLAIADFGLSRVLDESVVFASSSRTLAYAAPESLSGQVSPARDWWSLGMIVRELVTGRAPFLGLSETAVVDHLATRPVSADDVPDGRLRLLCQGLLTRDPRARWGGEQLAEWLGGGAPPVAKEAPRPVAPAAPPGAGVPFNGRRFTDRAELARALVERWDYAALYFFGRGETGEAWRSLRDWLAEVPDDSRIGLVDGYLTTGLAPDVKLLHLVRWLDPSMPPHFLGRRVTADDLPVLAALAGDAAHPDHRTACLLGRELWEQSLLRVLAGFEQGHDLAGIDDQWRVHVRAWNDLARWLREHEATPAGLAARLPAAGGSGDGVPVASGAPVAGGVAVAGGIPADDPPVVLLTLLALAARPAETRRALADAASRARASVRGEVPWFAWMADGAGDDPLRLLAVARAAPEAALEGEARARELHAAEQRSAALRAQRAERERLRLAGRGSAVARAAAWSVPFLALWLAGSWVVGAVFGEKESGTSSVGAPSGGSGLGFGALAAVAVLVWAVQCGAEVLLARTQGTDYLPYGPWSWLSKLLGAGGRGLSKAGRAVSGAARQTRGRGCGLMLIAAIVPLLGFLLLSMLMSSIAGVLWVLVMVAGAGAHAVAAGFRLHEWRQAREEEERRAAA</sequence>
<organism evidence="8 9">
    <name type="scientific">Actinomadura yumaensis</name>
    <dbReference type="NCBI Taxonomy" id="111807"/>
    <lineage>
        <taxon>Bacteria</taxon>
        <taxon>Bacillati</taxon>
        <taxon>Actinomycetota</taxon>
        <taxon>Actinomycetes</taxon>
        <taxon>Streptosporangiales</taxon>
        <taxon>Thermomonosporaceae</taxon>
        <taxon>Actinomadura</taxon>
    </lineage>
</organism>
<feature type="transmembrane region" description="Helical" evidence="6">
    <location>
        <begin position="673"/>
        <end position="691"/>
    </location>
</feature>
<dbReference type="SUPFAM" id="SSF56112">
    <property type="entry name" value="Protein kinase-like (PK-like)"/>
    <property type="match status" value="1"/>
</dbReference>
<dbReference type="SMART" id="SM00220">
    <property type="entry name" value="S_TKc"/>
    <property type="match status" value="1"/>
</dbReference>
<keyword evidence="9" id="KW-1185">Reference proteome</keyword>
<dbReference type="InterPro" id="IPR000719">
    <property type="entry name" value="Prot_kinase_dom"/>
</dbReference>
<keyword evidence="3 8" id="KW-0418">Kinase</keyword>
<dbReference type="PROSITE" id="PS50011">
    <property type="entry name" value="PROTEIN_KINASE_DOM"/>
    <property type="match status" value="1"/>
</dbReference>
<keyword evidence="2" id="KW-0547">Nucleotide-binding</keyword>
<accession>A0ABW2CBM4</accession>
<keyword evidence="6" id="KW-0812">Transmembrane</keyword>
<dbReference type="PANTHER" id="PTHR24348">
    <property type="entry name" value="SERINE/THREONINE-PROTEIN KINASE UNC-51-RELATED"/>
    <property type="match status" value="1"/>
</dbReference>
<keyword evidence="6" id="KW-1133">Transmembrane helix</keyword>